<feature type="transmembrane region" description="Helical" evidence="1">
    <location>
        <begin position="168"/>
        <end position="192"/>
    </location>
</feature>
<feature type="transmembrane region" description="Helical" evidence="1">
    <location>
        <begin position="101"/>
        <end position="123"/>
    </location>
</feature>
<accession>E7QTC3</accession>
<dbReference type="Proteomes" id="UP000003751">
    <property type="component" value="Unassembled WGS sequence"/>
</dbReference>
<keyword evidence="1" id="KW-0812">Transmembrane</keyword>
<evidence type="ECO:0000256" key="1">
    <source>
        <dbReference type="SAM" id="Phobius"/>
    </source>
</evidence>
<proteinExistence type="predicted"/>
<dbReference type="PATRIC" id="fig|797209.4.peg.2012"/>
<dbReference type="Proteomes" id="UP000184203">
    <property type="component" value="Unassembled WGS sequence"/>
</dbReference>
<evidence type="ECO:0000313" key="2">
    <source>
        <dbReference type="EMBL" id="EFW91852.1"/>
    </source>
</evidence>
<reference evidence="2 4" key="1">
    <citation type="journal article" date="2014" name="ISME J.">
        <title>Trehalose/2-sulfotrehalose biosynthesis and glycine-betaine uptake are widely spread mechanisms for osmoadaptation in the Halobacteriales.</title>
        <authorList>
            <person name="Youssef N.H."/>
            <person name="Savage-Ashlock K.N."/>
            <person name="McCully A.L."/>
            <person name="Luedtke B."/>
            <person name="Shaw E.I."/>
            <person name="Hoff W.D."/>
            <person name="Elshahed M.S."/>
        </authorList>
    </citation>
    <scope>NUCLEOTIDE SEQUENCE [LARGE SCALE GENOMIC DNA]</scope>
    <source>
        <strain evidence="2 4">DX253</strain>
    </source>
</reference>
<evidence type="ECO:0000313" key="3">
    <source>
        <dbReference type="EMBL" id="SHK81173.1"/>
    </source>
</evidence>
<keyword evidence="1" id="KW-1133">Transmembrane helix</keyword>
<gene>
    <name evidence="3" type="ORF">SAMN05444342_2254</name>
    <name evidence="2" type="ORF">ZOD2009_10255</name>
</gene>
<sequence length="277" mass="29666">MSWAVVARKDFEDAARSKMLWGITVLFVLATAGTMFAVGSLTDDFTAKQAIGFLSSPATLLVPLAALVVAYLAIAGERESGSIKLLLGLPHTRRDVLLGKLVGRSLVVGVATVIAFIAGAIVLAVQYGSFPVSDFLVQGVTTFIFGMVFVGIAIGFSAMASTRSRAMAGAIGLFFLFELIWDIVPFGVYYLIEGGMPNVADGLPPWYFLLQIINPTNAYSVAANFLSNPNGASPYAQLVNGTVPFYLEGWFALALLAFWLVVPVALGYWQFERADIS</sequence>
<evidence type="ECO:0000313" key="4">
    <source>
        <dbReference type="Proteomes" id="UP000003751"/>
    </source>
</evidence>
<dbReference type="EMBL" id="AEMG01000009">
    <property type="protein sequence ID" value="EFW91852.1"/>
    <property type="molecule type" value="Genomic_DNA"/>
</dbReference>
<dbReference type="STRING" id="797209.GCA_000376445_02744"/>
<reference evidence="5" key="3">
    <citation type="submission" date="2016-11" db="EMBL/GenBank/DDBJ databases">
        <authorList>
            <person name="Varghese N."/>
            <person name="Submissions S."/>
        </authorList>
    </citation>
    <scope>NUCLEOTIDE SEQUENCE [LARGE SCALE GENOMIC DNA]</scope>
    <source>
        <strain evidence="5">DX253</strain>
    </source>
</reference>
<dbReference type="eggNOG" id="arCOG02438">
    <property type="taxonomic scope" value="Archaea"/>
</dbReference>
<feature type="transmembrane region" description="Helical" evidence="1">
    <location>
        <begin position="135"/>
        <end position="156"/>
    </location>
</feature>
<dbReference type="GO" id="GO:0005886">
    <property type="term" value="C:plasma membrane"/>
    <property type="evidence" value="ECO:0007669"/>
    <property type="project" value="UniProtKB-SubCell"/>
</dbReference>
<dbReference type="RefSeq" id="WP_007979414.1">
    <property type="nucleotide sequence ID" value="NZ_AEMG01000009.1"/>
</dbReference>
<evidence type="ECO:0000313" key="5">
    <source>
        <dbReference type="Proteomes" id="UP000184203"/>
    </source>
</evidence>
<organism evidence="2 4">
    <name type="scientific">Haladaptatus paucihalophilus DX253</name>
    <dbReference type="NCBI Taxonomy" id="797209"/>
    <lineage>
        <taxon>Archaea</taxon>
        <taxon>Methanobacteriati</taxon>
        <taxon>Methanobacteriota</taxon>
        <taxon>Stenosarchaea group</taxon>
        <taxon>Halobacteria</taxon>
        <taxon>Halobacteriales</taxon>
        <taxon>Haladaptataceae</taxon>
        <taxon>Haladaptatus</taxon>
    </lineage>
</organism>
<dbReference type="OrthoDB" id="86287at2157"/>
<dbReference type="AlphaFoldDB" id="E7QTC3"/>
<keyword evidence="5" id="KW-1185">Reference proteome</keyword>
<dbReference type="PANTHER" id="PTHR43471">
    <property type="entry name" value="ABC TRANSPORTER PERMEASE"/>
    <property type="match status" value="1"/>
</dbReference>
<feature type="transmembrane region" description="Helical" evidence="1">
    <location>
        <begin position="250"/>
        <end position="271"/>
    </location>
</feature>
<feature type="transmembrane region" description="Helical" evidence="1">
    <location>
        <begin position="20"/>
        <end position="38"/>
    </location>
</feature>
<keyword evidence="1" id="KW-0472">Membrane</keyword>
<dbReference type="EMBL" id="FRAN01000003">
    <property type="protein sequence ID" value="SHK81173.1"/>
    <property type="molecule type" value="Genomic_DNA"/>
</dbReference>
<dbReference type="GO" id="GO:0140359">
    <property type="term" value="F:ABC-type transporter activity"/>
    <property type="evidence" value="ECO:0007669"/>
    <property type="project" value="InterPro"/>
</dbReference>
<protein>
    <submittedName>
        <fullName evidence="3">ABC-2 type transport system permease protein</fullName>
    </submittedName>
</protein>
<dbReference type="PANTHER" id="PTHR43471:SF1">
    <property type="entry name" value="ABC TRANSPORTER PERMEASE PROTEIN NOSY-RELATED"/>
    <property type="match status" value="1"/>
</dbReference>
<name>E7QTC3_HALPU</name>
<dbReference type="Pfam" id="PF12679">
    <property type="entry name" value="ABC2_membrane_2"/>
    <property type="match status" value="1"/>
</dbReference>
<reference evidence="3" key="2">
    <citation type="submission" date="2016-11" db="EMBL/GenBank/DDBJ databases">
        <authorList>
            <person name="Jaros S."/>
            <person name="Januszkiewicz K."/>
            <person name="Wedrychowicz H."/>
        </authorList>
    </citation>
    <scope>NUCLEOTIDE SEQUENCE [LARGE SCALE GENOMIC DNA]</scope>
    <source>
        <strain evidence="3">DX253</strain>
    </source>
</reference>
<feature type="transmembrane region" description="Helical" evidence="1">
    <location>
        <begin position="50"/>
        <end position="74"/>
    </location>
</feature>